<organism evidence="1 2">
    <name type="scientific">Entomophthora muscae</name>
    <dbReference type="NCBI Taxonomy" id="34485"/>
    <lineage>
        <taxon>Eukaryota</taxon>
        <taxon>Fungi</taxon>
        <taxon>Fungi incertae sedis</taxon>
        <taxon>Zoopagomycota</taxon>
        <taxon>Entomophthoromycotina</taxon>
        <taxon>Entomophthoromycetes</taxon>
        <taxon>Entomophthorales</taxon>
        <taxon>Entomophthoraceae</taxon>
        <taxon>Entomophthora</taxon>
    </lineage>
</organism>
<protein>
    <submittedName>
        <fullName evidence="1">Uncharacterized protein</fullName>
    </submittedName>
</protein>
<dbReference type="EMBL" id="QTSX02001794">
    <property type="protein sequence ID" value="KAJ9079295.1"/>
    <property type="molecule type" value="Genomic_DNA"/>
</dbReference>
<sequence>MFKLISVVGRCLSFEVESGELFGRVVKSPTSYYSNEEEGMELNLVNSITARSEIHRPMILATELLWVGTSDGFSIVHARNEGGLAPRKCVYGAVGCSLLCFSSIGAYYTWSGGMPVSRSAMCNIDAKCQASPEWTVASHVKTSYGRIPAHRLMQLLTNNNRNIPVPVAKTSNSPEKFTIDFKGLNRKRMMFKALYYTIQAELTCSDPRKRVLNTTADQVTLSLPMIHPGSGESDGLFYLEDA</sequence>
<reference evidence="1" key="1">
    <citation type="submission" date="2022-04" db="EMBL/GenBank/DDBJ databases">
        <title>Genome of the entomopathogenic fungus Entomophthora muscae.</title>
        <authorList>
            <person name="Elya C."/>
            <person name="Lovett B.R."/>
            <person name="Lee E."/>
            <person name="Macias A.M."/>
            <person name="Hajek A.E."/>
            <person name="De Bivort B.L."/>
            <person name="Kasson M.T."/>
            <person name="De Fine Licht H.H."/>
            <person name="Stajich J.E."/>
        </authorList>
    </citation>
    <scope>NUCLEOTIDE SEQUENCE</scope>
    <source>
        <strain evidence="1">Berkeley</strain>
    </source>
</reference>
<accession>A0ACC2TXN5</accession>
<dbReference type="Proteomes" id="UP001165960">
    <property type="component" value="Unassembled WGS sequence"/>
</dbReference>
<gene>
    <name evidence="1" type="ORF">DSO57_1036928</name>
</gene>
<proteinExistence type="predicted"/>
<name>A0ACC2TXN5_9FUNG</name>
<evidence type="ECO:0000313" key="2">
    <source>
        <dbReference type="Proteomes" id="UP001165960"/>
    </source>
</evidence>
<keyword evidence="2" id="KW-1185">Reference proteome</keyword>
<comment type="caution">
    <text evidence="1">The sequence shown here is derived from an EMBL/GenBank/DDBJ whole genome shotgun (WGS) entry which is preliminary data.</text>
</comment>
<evidence type="ECO:0000313" key="1">
    <source>
        <dbReference type="EMBL" id="KAJ9079295.1"/>
    </source>
</evidence>